<dbReference type="AlphaFoldDB" id="A0A9P6VXR9"/>
<evidence type="ECO:0000259" key="3">
    <source>
        <dbReference type="Pfam" id="PF04082"/>
    </source>
</evidence>
<evidence type="ECO:0000313" key="5">
    <source>
        <dbReference type="Proteomes" id="UP000777482"/>
    </source>
</evidence>
<keyword evidence="2" id="KW-0539">Nucleus</keyword>
<dbReference type="Pfam" id="PF04082">
    <property type="entry name" value="Fungal_trans"/>
    <property type="match status" value="1"/>
</dbReference>
<evidence type="ECO:0000313" key="4">
    <source>
        <dbReference type="EMBL" id="KAG0658032.1"/>
    </source>
</evidence>
<dbReference type="GO" id="GO:0006351">
    <property type="term" value="P:DNA-templated transcription"/>
    <property type="evidence" value="ECO:0007669"/>
    <property type="project" value="InterPro"/>
</dbReference>
<dbReference type="InterPro" id="IPR050613">
    <property type="entry name" value="Sec_Metabolite_Reg"/>
</dbReference>
<dbReference type="GO" id="GO:0003677">
    <property type="term" value="F:DNA binding"/>
    <property type="evidence" value="ECO:0007669"/>
    <property type="project" value="InterPro"/>
</dbReference>
<dbReference type="PANTHER" id="PTHR31001">
    <property type="entry name" value="UNCHARACTERIZED TRANSCRIPTIONAL REGULATORY PROTEIN"/>
    <property type="match status" value="1"/>
</dbReference>
<dbReference type="PANTHER" id="PTHR31001:SF89">
    <property type="entry name" value="ZN(2)-C6 FUNGAL-TYPE DOMAIN-CONTAINING PROTEIN"/>
    <property type="match status" value="1"/>
</dbReference>
<comment type="caution">
    <text evidence="4">The sequence shown here is derived from an EMBL/GenBank/DDBJ whole genome shotgun (WGS) entry which is preliminary data.</text>
</comment>
<keyword evidence="5" id="KW-1185">Reference proteome</keyword>
<proteinExistence type="predicted"/>
<dbReference type="Proteomes" id="UP000777482">
    <property type="component" value="Unassembled WGS sequence"/>
</dbReference>
<dbReference type="InterPro" id="IPR007219">
    <property type="entry name" value="XnlR_reg_dom"/>
</dbReference>
<dbReference type="EMBL" id="PUHQ01000072">
    <property type="protein sequence ID" value="KAG0658032.1"/>
    <property type="molecule type" value="Genomic_DNA"/>
</dbReference>
<dbReference type="CDD" id="cd12148">
    <property type="entry name" value="fungal_TF_MHR"/>
    <property type="match status" value="1"/>
</dbReference>
<evidence type="ECO:0000256" key="2">
    <source>
        <dbReference type="ARBA" id="ARBA00023242"/>
    </source>
</evidence>
<evidence type="ECO:0000256" key="1">
    <source>
        <dbReference type="ARBA" id="ARBA00004123"/>
    </source>
</evidence>
<dbReference type="GO" id="GO:0008270">
    <property type="term" value="F:zinc ion binding"/>
    <property type="evidence" value="ECO:0007669"/>
    <property type="project" value="InterPro"/>
</dbReference>
<dbReference type="GO" id="GO:0005634">
    <property type="term" value="C:nucleus"/>
    <property type="evidence" value="ECO:0007669"/>
    <property type="project" value="UniProtKB-SubCell"/>
</dbReference>
<organism evidence="4 5">
    <name type="scientific">Rhodotorula mucilaginosa</name>
    <name type="common">Yeast</name>
    <name type="synonym">Rhodotorula rubra</name>
    <dbReference type="NCBI Taxonomy" id="5537"/>
    <lineage>
        <taxon>Eukaryota</taxon>
        <taxon>Fungi</taxon>
        <taxon>Dikarya</taxon>
        <taxon>Basidiomycota</taxon>
        <taxon>Pucciniomycotina</taxon>
        <taxon>Microbotryomycetes</taxon>
        <taxon>Sporidiobolales</taxon>
        <taxon>Sporidiobolaceae</taxon>
        <taxon>Rhodotorula</taxon>
    </lineage>
</organism>
<protein>
    <recommendedName>
        <fullName evidence="3">Xylanolytic transcriptional activator regulatory domain-containing protein</fullName>
    </recommendedName>
</protein>
<accession>A0A9P6VXR9</accession>
<name>A0A9P6VXR9_RHOMI</name>
<gene>
    <name evidence="4" type="ORF">C6P46_006092</name>
</gene>
<comment type="subcellular location">
    <subcellularLocation>
        <location evidence="1">Nucleus</location>
    </subcellularLocation>
</comment>
<sequence>MPSKEIRLLIVGTSGEGDACSFQALIWIDNIDDLPSRQLKRKVDRLESLLNSLQTAATEVLPEPTVPVEAPAPMRAVSAPPAPFSDELPRAVPPIFRARTQDCDALVRILLSDTETLALNSLELDHKTLAAEVHEHEHEFGPAIMSAPHPAALYVPISAEEYRREVEGALPTLAQAQLTLTAYFALSNNFLRLIHPPTFLAQCDHYWRTGQTPEPNWLATYLIVCAYGLLAAPDTPDTANPMLPTGPGKEMLARTWFDAARRVLAANHFVTKHSVEGLRAFALLIQWWMSEGARYAEAALNVSVAVVSSAFDLQLNRDPTDVDPSLPEHEAEIRRRIFWTIYVFEAMVRPMLGRFWHPFDEEDIAVRMPGADEPGSPAAYYQAASLNSRVSKLITRPKGATSSAVSALFDDLERFLDANQQNPLAIAMARFSYYRLHRFATTLEMTTHHRRVNAAAVFAALLDSIRNASSMPNCPAIVFLRAFSAAIAAAADLNGLPYGKACSTTAGVQLYQLLADLPRMTFPSNHHRLVRRATLILDSLLPKPDQPQPLAYRVYSEEVSDFSIGSSSIATPVTASGLVDSHGPVYPLSNGFVATEHYEAAAHPPDFLPPPVYGRVNRHYSLQHHALSAPRESDLQLPRSAPAQQAVFAREEPYSAPGRPALSVFTTVSQPQLPQKAPTPLVSPWIDAAITPSRYIDGRPWERYS</sequence>
<reference evidence="4 5" key="1">
    <citation type="submission" date="2020-11" db="EMBL/GenBank/DDBJ databases">
        <title>Kefir isolates.</title>
        <authorList>
            <person name="Marcisauskas S."/>
            <person name="Kim Y."/>
            <person name="Blasche S."/>
        </authorList>
    </citation>
    <scope>NUCLEOTIDE SEQUENCE [LARGE SCALE GENOMIC DNA]</scope>
    <source>
        <strain evidence="4 5">KR</strain>
    </source>
</reference>
<feature type="domain" description="Xylanolytic transcriptional activator regulatory" evidence="3">
    <location>
        <begin position="180"/>
        <end position="373"/>
    </location>
</feature>
<dbReference type="OrthoDB" id="3364175at2759"/>